<gene>
    <name evidence="1" type="ORF">Pyn_35858</name>
</gene>
<dbReference type="OrthoDB" id="1172952at2759"/>
<organism evidence="1 2">
    <name type="scientific">Prunus yedoensis var. nudiflora</name>
    <dbReference type="NCBI Taxonomy" id="2094558"/>
    <lineage>
        <taxon>Eukaryota</taxon>
        <taxon>Viridiplantae</taxon>
        <taxon>Streptophyta</taxon>
        <taxon>Embryophyta</taxon>
        <taxon>Tracheophyta</taxon>
        <taxon>Spermatophyta</taxon>
        <taxon>Magnoliopsida</taxon>
        <taxon>eudicotyledons</taxon>
        <taxon>Gunneridae</taxon>
        <taxon>Pentapetalae</taxon>
        <taxon>rosids</taxon>
        <taxon>fabids</taxon>
        <taxon>Rosales</taxon>
        <taxon>Rosaceae</taxon>
        <taxon>Amygdaloideae</taxon>
        <taxon>Amygdaleae</taxon>
        <taxon>Prunus</taxon>
    </lineage>
</organism>
<sequence length="251" mass="28119">MVSFVMCVARSFLFNTLTPQPFSAQTTTYHPFRSTAIVTTHSARSDACPPNASFDGMESNRDPFPPIVSFSCRWCTVRRASLDADFEDTVVPPSSPTQSRCRNLHAAAASFIPPDEYFSSASHKALYHDIVVHRPLLIEDDFIISDLEVAFHHFITKRHWNPLVQGLSLLNFSIVREFYANFPIVTSAIVPGPTLVIRVQCLDIPLTEDSLVVAFGLTLRISPESNPFVFATMERHTLVHLLYIDPPPESL</sequence>
<name>A0A314XZ44_PRUYE</name>
<reference evidence="1 2" key="1">
    <citation type="submission" date="2018-02" db="EMBL/GenBank/DDBJ databases">
        <title>Draft genome of wild Prunus yedoensis var. nudiflora.</title>
        <authorList>
            <person name="Baek S."/>
            <person name="Kim J.-H."/>
            <person name="Choi K."/>
            <person name="Kim G.-B."/>
            <person name="Cho A."/>
            <person name="Jang H."/>
            <person name="Shin C.-H."/>
            <person name="Yu H.-J."/>
            <person name="Mun J.-H."/>
        </authorList>
    </citation>
    <scope>NUCLEOTIDE SEQUENCE [LARGE SCALE GENOMIC DNA]</scope>
    <source>
        <strain evidence="2">cv. Jeju island</strain>
        <tissue evidence="1">Leaf</tissue>
    </source>
</reference>
<dbReference type="Proteomes" id="UP000250321">
    <property type="component" value="Unassembled WGS sequence"/>
</dbReference>
<keyword evidence="2" id="KW-1185">Reference proteome</keyword>
<comment type="caution">
    <text evidence="1">The sequence shown here is derived from an EMBL/GenBank/DDBJ whole genome shotgun (WGS) entry which is preliminary data.</text>
</comment>
<evidence type="ECO:0000313" key="2">
    <source>
        <dbReference type="Proteomes" id="UP000250321"/>
    </source>
</evidence>
<accession>A0A314XZ44</accession>
<evidence type="ECO:0000313" key="1">
    <source>
        <dbReference type="EMBL" id="PQP98249.1"/>
    </source>
</evidence>
<proteinExistence type="predicted"/>
<dbReference type="AlphaFoldDB" id="A0A314XZ44"/>
<dbReference type="EMBL" id="PJQY01001912">
    <property type="protein sequence ID" value="PQP98249.1"/>
    <property type="molecule type" value="Genomic_DNA"/>
</dbReference>
<protein>
    <submittedName>
        <fullName evidence="1">Uncharacterized protein</fullName>
    </submittedName>
</protein>